<protein>
    <recommendedName>
        <fullName evidence="3">Sulfotransferase</fullName>
        <ecNumber evidence="3">2.8.2.-</ecNumber>
    </recommendedName>
</protein>
<name>A0A833QGY2_9POAL</name>
<accession>A0A833QGY2</accession>
<feature type="domain" description="Sulfotransferase" evidence="4">
    <location>
        <begin position="8"/>
        <end position="65"/>
    </location>
</feature>
<sequence>MPSNYFRVGRSLAGPIWDHVLEYWNESLKRPDKILFLRYKEMLADPLGSVKRVADFTGHPFMEEEKKGRSRRENCRPVQLYEINKFKCEQEARIKKVVSLI</sequence>
<dbReference type="EMBL" id="SWLB01000018">
    <property type="protein sequence ID" value="KAF3326290.1"/>
    <property type="molecule type" value="Genomic_DNA"/>
</dbReference>
<dbReference type="PANTHER" id="PTHR11783">
    <property type="entry name" value="SULFOTRANSFERASE SULT"/>
    <property type="match status" value="1"/>
</dbReference>
<dbReference type="InterPro" id="IPR027417">
    <property type="entry name" value="P-loop_NTPase"/>
</dbReference>
<proteinExistence type="inferred from homology"/>
<dbReference type="AlphaFoldDB" id="A0A833QGY2"/>
<dbReference type="Proteomes" id="UP000623129">
    <property type="component" value="Unassembled WGS sequence"/>
</dbReference>
<dbReference type="Pfam" id="PF00685">
    <property type="entry name" value="Sulfotransfer_1"/>
    <property type="match status" value="1"/>
</dbReference>
<evidence type="ECO:0000313" key="6">
    <source>
        <dbReference type="Proteomes" id="UP000623129"/>
    </source>
</evidence>
<evidence type="ECO:0000256" key="1">
    <source>
        <dbReference type="ARBA" id="ARBA00005771"/>
    </source>
</evidence>
<evidence type="ECO:0000256" key="2">
    <source>
        <dbReference type="ARBA" id="ARBA00022679"/>
    </source>
</evidence>
<dbReference type="OrthoDB" id="692105at2759"/>
<evidence type="ECO:0000313" key="5">
    <source>
        <dbReference type="EMBL" id="KAF3326290.1"/>
    </source>
</evidence>
<dbReference type="SUPFAM" id="SSF52540">
    <property type="entry name" value="P-loop containing nucleoside triphosphate hydrolases"/>
    <property type="match status" value="1"/>
</dbReference>
<gene>
    <name evidence="5" type="ORF">FCM35_KLT07920</name>
</gene>
<organism evidence="5 6">
    <name type="scientific">Carex littledalei</name>
    <dbReference type="NCBI Taxonomy" id="544730"/>
    <lineage>
        <taxon>Eukaryota</taxon>
        <taxon>Viridiplantae</taxon>
        <taxon>Streptophyta</taxon>
        <taxon>Embryophyta</taxon>
        <taxon>Tracheophyta</taxon>
        <taxon>Spermatophyta</taxon>
        <taxon>Magnoliopsida</taxon>
        <taxon>Liliopsida</taxon>
        <taxon>Poales</taxon>
        <taxon>Cyperaceae</taxon>
        <taxon>Cyperoideae</taxon>
        <taxon>Cariceae</taxon>
        <taxon>Carex</taxon>
        <taxon>Carex subgen. Euthyceras</taxon>
    </lineage>
</organism>
<dbReference type="GO" id="GO:0008146">
    <property type="term" value="F:sulfotransferase activity"/>
    <property type="evidence" value="ECO:0007669"/>
    <property type="project" value="InterPro"/>
</dbReference>
<evidence type="ECO:0000259" key="4">
    <source>
        <dbReference type="Pfam" id="PF00685"/>
    </source>
</evidence>
<dbReference type="InterPro" id="IPR000863">
    <property type="entry name" value="Sulfotransferase_dom"/>
</dbReference>
<dbReference type="Gene3D" id="3.40.50.300">
    <property type="entry name" value="P-loop containing nucleotide triphosphate hydrolases"/>
    <property type="match status" value="1"/>
</dbReference>
<comment type="similarity">
    <text evidence="1 3">Belongs to the sulfotransferase 1 family.</text>
</comment>
<comment type="caution">
    <text evidence="5">The sequence shown here is derived from an EMBL/GenBank/DDBJ whole genome shotgun (WGS) entry which is preliminary data.</text>
</comment>
<reference evidence="5" key="1">
    <citation type="submission" date="2020-01" db="EMBL/GenBank/DDBJ databases">
        <title>Genome sequence of Kobresia littledalei, the first chromosome-level genome in the family Cyperaceae.</title>
        <authorList>
            <person name="Qu G."/>
        </authorList>
    </citation>
    <scope>NUCLEOTIDE SEQUENCE</scope>
    <source>
        <strain evidence="5">C.B.Clarke</strain>
        <tissue evidence="5">Leaf</tissue>
    </source>
</reference>
<evidence type="ECO:0000256" key="3">
    <source>
        <dbReference type="RuleBase" id="RU361155"/>
    </source>
</evidence>
<dbReference type="EC" id="2.8.2.-" evidence="3"/>
<keyword evidence="6" id="KW-1185">Reference proteome</keyword>
<keyword evidence="2 3" id="KW-0808">Transferase</keyword>